<proteinExistence type="inferred from homology"/>
<evidence type="ECO:0000256" key="3">
    <source>
        <dbReference type="ARBA" id="ARBA00022679"/>
    </source>
</evidence>
<reference evidence="5" key="2">
    <citation type="journal article" date="2023" name="IMA Fungus">
        <title>Comparative genomic study of the Penicillium genus elucidates a diverse pangenome and 15 lateral gene transfer events.</title>
        <authorList>
            <person name="Petersen C."/>
            <person name="Sorensen T."/>
            <person name="Nielsen M.R."/>
            <person name="Sondergaard T.E."/>
            <person name="Sorensen J.L."/>
            <person name="Fitzpatrick D.A."/>
            <person name="Frisvad J.C."/>
            <person name="Nielsen K.L."/>
        </authorList>
    </citation>
    <scope>NUCLEOTIDE SEQUENCE</scope>
    <source>
        <strain evidence="5">IBT 29864</strain>
    </source>
</reference>
<reference evidence="5" key="1">
    <citation type="submission" date="2022-11" db="EMBL/GenBank/DDBJ databases">
        <authorList>
            <person name="Petersen C."/>
        </authorList>
    </citation>
    <scope>NUCLEOTIDE SEQUENCE</scope>
    <source>
        <strain evidence="5">IBT 29864</strain>
    </source>
</reference>
<dbReference type="OrthoDB" id="47375at2759"/>
<dbReference type="Proteomes" id="UP001147782">
    <property type="component" value="Unassembled WGS sequence"/>
</dbReference>
<keyword evidence="3" id="KW-0808">Transferase</keyword>
<gene>
    <name evidence="5" type="ORF">N7496_008701</name>
</gene>
<evidence type="ECO:0000256" key="1">
    <source>
        <dbReference type="ARBA" id="ARBA00006721"/>
    </source>
</evidence>
<evidence type="ECO:0000256" key="2">
    <source>
        <dbReference type="ARBA" id="ARBA00022676"/>
    </source>
</evidence>
<dbReference type="GO" id="GO:0016740">
    <property type="term" value="F:transferase activity"/>
    <property type="evidence" value="ECO:0007669"/>
    <property type="project" value="UniProtKB-KW"/>
</dbReference>
<feature type="region of interest" description="Disordered" evidence="4">
    <location>
        <begin position="46"/>
        <end position="70"/>
    </location>
</feature>
<sequence length="414" mass="45857">MSMASSTSQLRLRRALIVLLGIFLVFYCLWPSRRESAIVVTSASAGARAGGSSGGVSRPEKAPRPQQAWTEQDLHEWDNLDVIKNETLGVEKIFAINLPSRPDKRDNIILTSAVTEFRVEWVDGVTPEEISPKSYPYNWGYDHKPTEYAARRAHLNAIQRVVEERLGSAIVMEDDVDWDVSVKAQLQSFALAARALQETRNQMTLSPYGDDWDVLWLGHCGIACKTDQPFYLTPTDPTIPKPHHFLPYWRDPPVFEGHTRPDHSRLTCAASDGVCSTFYAVSNRGARKILAALSVNPSGLAEEIDTGAQFDVSLGRMCGHGYLRCYGSFPAIIGGFRAAGVKGKISDIHVEEGEDSEAFSFGVMYSTMLNINRLLRGERTVHATWDDADVMDVIPSEITMKKGVKYSPGVPPPV</sequence>
<keyword evidence="6" id="KW-1185">Reference proteome</keyword>
<keyword evidence="2" id="KW-0328">Glycosyltransferase</keyword>
<organism evidence="5 6">
    <name type="scientific">Penicillium cataractarum</name>
    <dbReference type="NCBI Taxonomy" id="2100454"/>
    <lineage>
        <taxon>Eukaryota</taxon>
        <taxon>Fungi</taxon>
        <taxon>Dikarya</taxon>
        <taxon>Ascomycota</taxon>
        <taxon>Pezizomycotina</taxon>
        <taxon>Eurotiomycetes</taxon>
        <taxon>Eurotiomycetidae</taxon>
        <taxon>Eurotiales</taxon>
        <taxon>Aspergillaceae</taxon>
        <taxon>Penicillium</taxon>
    </lineage>
</organism>
<name>A0A9W9RYY2_9EURO</name>
<evidence type="ECO:0000256" key="4">
    <source>
        <dbReference type="SAM" id="MobiDB-lite"/>
    </source>
</evidence>
<accession>A0A9W9RYY2</accession>
<evidence type="ECO:0000313" key="5">
    <source>
        <dbReference type="EMBL" id="KAJ5368941.1"/>
    </source>
</evidence>
<dbReference type="RefSeq" id="XP_056553683.1">
    <property type="nucleotide sequence ID" value="XM_056701620.1"/>
</dbReference>
<dbReference type="PANTHER" id="PTHR10730">
    <property type="entry name" value="PROCOLLAGEN-LYSINE,2-OXOGLUTARATE 5-DIOXYGENASE/GLYCOSYLTRANSFERASE 25 FAMILY MEMBER"/>
    <property type="match status" value="1"/>
</dbReference>
<dbReference type="AlphaFoldDB" id="A0A9W9RYY2"/>
<dbReference type="InterPro" id="IPR002654">
    <property type="entry name" value="Glyco_trans_25"/>
</dbReference>
<protein>
    <submittedName>
        <fullName evidence="5">CAZyme family GT25</fullName>
    </submittedName>
</protein>
<comment type="similarity">
    <text evidence="1">Belongs to the glycosyltransferase 25 family.</text>
</comment>
<dbReference type="GeneID" id="81440799"/>
<dbReference type="PANTHER" id="PTHR10730:SF53">
    <property type="entry name" value="GLYCOSYLTRANSFERASE 25 FAMILY MEMBER"/>
    <property type="match status" value="1"/>
</dbReference>
<dbReference type="InterPro" id="IPR050757">
    <property type="entry name" value="Collagen_mod_GT25"/>
</dbReference>
<dbReference type="CDD" id="cd06532">
    <property type="entry name" value="Glyco_transf_25"/>
    <property type="match status" value="1"/>
</dbReference>
<dbReference type="EMBL" id="JAPZBS010000007">
    <property type="protein sequence ID" value="KAJ5368941.1"/>
    <property type="molecule type" value="Genomic_DNA"/>
</dbReference>
<evidence type="ECO:0000313" key="6">
    <source>
        <dbReference type="Proteomes" id="UP001147782"/>
    </source>
</evidence>
<comment type="caution">
    <text evidence="5">The sequence shown here is derived from an EMBL/GenBank/DDBJ whole genome shotgun (WGS) entry which is preliminary data.</text>
</comment>